<name>A0A1B1E1W8_9APIC</name>
<evidence type="ECO:0000256" key="1">
    <source>
        <dbReference type="SAM" id="MobiDB-lite"/>
    </source>
</evidence>
<feature type="region of interest" description="Disordered" evidence="1">
    <location>
        <begin position="981"/>
        <end position="1068"/>
    </location>
</feature>
<dbReference type="VEuPathDB" id="PlasmoDB:PCOAH_00035100"/>
<feature type="compositionally biased region" description="Basic and acidic residues" evidence="1">
    <location>
        <begin position="996"/>
        <end position="1017"/>
    </location>
</feature>
<feature type="compositionally biased region" description="Basic and acidic residues" evidence="1">
    <location>
        <begin position="552"/>
        <end position="562"/>
    </location>
</feature>
<dbReference type="OrthoDB" id="378291at2759"/>
<feature type="compositionally biased region" description="Basic and acidic residues" evidence="1">
    <location>
        <begin position="73"/>
        <end position="105"/>
    </location>
</feature>
<feature type="region of interest" description="Disordered" evidence="1">
    <location>
        <begin position="1"/>
        <end position="135"/>
    </location>
</feature>
<feature type="compositionally biased region" description="Basic residues" evidence="1">
    <location>
        <begin position="108"/>
        <end position="119"/>
    </location>
</feature>
<evidence type="ECO:0000313" key="2">
    <source>
        <dbReference type="EMBL" id="ANQ09032.1"/>
    </source>
</evidence>
<feature type="compositionally biased region" description="Basic and acidic residues" evidence="1">
    <location>
        <begin position="1044"/>
        <end position="1057"/>
    </location>
</feature>
<feature type="compositionally biased region" description="Basic residues" evidence="1">
    <location>
        <begin position="1058"/>
        <end position="1068"/>
    </location>
</feature>
<evidence type="ECO:0000313" key="3">
    <source>
        <dbReference type="Proteomes" id="UP000092716"/>
    </source>
</evidence>
<dbReference type="RefSeq" id="XP_019915727.1">
    <property type="nucleotide sequence ID" value="XM_020060301.1"/>
</dbReference>
<dbReference type="KEGG" id="pcot:PCOAH_00035100"/>
<feature type="compositionally biased region" description="Basic residues" evidence="1">
    <location>
        <begin position="1"/>
        <end position="13"/>
    </location>
</feature>
<dbReference type="EMBL" id="CP016249">
    <property type="protein sequence ID" value="ANQ09032.1"/>
    <property type="molecule type" value="Genomic_DNA"/>
</dbReference>
<dbReference type="Proteomes" id="UP000092716">
    <property type="component" value="Chromosome 11"/>
</dbReference>
<feature type="region of interest" description="Disordered" evidence="1">
    <location>
        <begin position="518"/>
        <end position="571"/>
    </location>
</feature>
<dbReference type="GeneID" id="30910241"/>
<feature type="region of interest" description="Disordered" evidence="1">
    <location>
        <begin position="247"/>
        <end position="282"/>
    </location>
</feature>
<proteinExistence type="predicted"/>
<feature type="compositionally biased region" description="Polar residues" evidence="1">
    <location>
        <begin position="247"/>
        <end position="262"/>
    </location>
</feature>
<dbReference type="AlphaFoldDB" id="A0A1B1E1W8"/>
<feature type="region of interest" description="Disordered" evidence="1">
    <location>
        <begin position="488"/>
        <end position="507"/>
    </location>
</feature>
<protein>
    <submittedName>
        <fullName evidence="2">Uncharacterized protein</fullName>
    </submittedName>
</protein>
<gene>
    <name evidence="2" type="ORF">PCOAH_00035100</name>
</gene>
<feature type="region of interest" description="Disordered" evidence="1">
    <location>
        <begin position="800"/>
        <end position="835"/>
    </location>
</feature>
<feature type="compositionally biased region" description="Low complexity" evidence="1">
    <location>
        <begin position="1018"/>
        <end position="1027"/>
    </location>
</feature>
<keyword evidence="3" id="KW-1185">Reference proteome</keyword>
<reference evidence="3" key="1">
    <citation type="submission" date="2016-06" db="EMBL/GenBank/DDBJ databases">
        <title>First high quality genome sequence of Plasmodium coatneyi using continuous long reads from single molecule, real-time sequencing.</title>
        <authorList>
            <person name="Chien J.-T."/>
            <person name="Pakala S.B."/>
            <person name="Geraldo J.A."/>
            <person name="Lapp S.A."/>
            <person name="Barnwell J.W."/>
            <person name="Kissinger J.C."/>
            <person name="Galinski M.R."/>
            <person name="Humphrey J.C."/>
        </authorList>
    </citation>
    <scope>NUCLEOTIDE SEQUENCE [LARGE SCALE GENOMIC DNA]</scope>
    <source>
        <strain evidence="3">Hackeri</strain>
    </source>
</reference>
<organism evidence="2 3">
    <name type="scientific">Plasmodium coatneyi</name>
    <dbReference type="NCBI Taxonomy" id="208452"/>
    <lineage>
        <taxon>Eukaryota</taxon>
        <taxon>Sar</taxon>
        <taxon>Alveolata</taxon>
        <taxon>Apicomplexa</taxon>
        <taxon>Aconoidasida</taxon>
        <taxon>Haemosporida</taxon>
        <taxon>Plasmodiidae</taxon>
        <taxon>Plasmodium</taxon>
    </lineage>
</organism>
<sequence length="1277" mass="147595">MFSKRKVIKRNIRKVTGDDNSNLNGLPKDEGKEDSTQEEPTVGITRSEIRVEGSEVVVPPPIEGGSATQDDDISIREQPDEEKREEAFGRDTEKEESNDQVEKGSHAPTKKGKVSRKEKKKNEETRKVNRMNTSFHIYSDDEDDCYVAIRKRKPAQKSIQSGSIQVDDSLDTVQAVKEVEVNPIGSNAEQREQLPAGLSSREFLIRRYGVDLHEGPIHRTGQEELPTDEEGNNTACAIGGQTNIRTYSTQGNETAPMGTNSFVCDPEAERYGDSPIDMNSLDGSTNQVKYWHNQRGSCRREDDQTGGRYPHVAFHQEEAATEEDEEEKKLIERIKLKKQILRKKKKLTDRYSYLLEEEDHEGEEPVGVDFSLGMTTQQFGGKKKITTWEEDEDQHALTEDDLDVDDIYNYESLSEMKNRLIIKKNKSDEVDRFYEVVGEVPTEGDPHQTGTFTREYIKQMHEDEMISKIVDTKIMSQLKMEKRDFPHRITHPEEGNTSDPFFGEVSKQSDDPVWVNVKKDSLHGNGLPGPHSDFPTEEEADGWQVNGSDNAQNDKEEKKEASGKLPNSVNHLDEEDWRNSAQSNDHAYQQENEVLFSEIKKTFKKYAVCNTQIVEMYEHILDLFEEYKLLKDQSGQAKSLEKNYKNKYIELKQIKRKRTKELVTCASFFRFFYHMMKLIKVKGNLLDNALAESSEIDVTFFIVYQNLKLYLYRKYYENYKLIFIKDYIYNVKYYKRKKEGDKNELVKQLVTDGVVPNGQFVHDSSPFNEHLINEINDPNGFNDTRVHYMFDGFSSNYSTDSSASSNWGEANTDAVRNDQEPASKKKKRKEDKQKYFQTSKMKELKKRYLTAVGNILKDVHSHFANFKNAIKYFYLLKLHNEDFYVTHSCMSLFDPIFFFFAKWELLFWDPLYQFYQTRRKKRKLLSLVEDLIGESHSGEMHAKFVQLYRNDDFINANNVPRGKKQFVSPALNWTYGDDTANSSHEVDEAATPVDPFPRDPSTENEIDRSTHSSESKDALSSTSSSAAVGGGPAAVGESPFGEKQPIREKSPIGEKKPLGKKKKYKPAKKHFHNNPSVKSFEWYKFMDELMYIYQVDDEKEVLKKLYDKIFNNKVHELVEAWNPLSLKQSYNLCVILAEYLLYNEDRKEVTDMVKEKINSCVFTFFEGYKNISSQKKKNIFLMRCLKILKSVRGILHMLSDDALHDFVKKIFYNFVLTNYDYSSKLHNLIVSAVVHIILSLGVPKESKFFEDISSVLCGITDRLRSGDFDYGKFKVEN</sequence>
<accession>A0A1B1E1W8</accession>